<sequence>MDAEETLGQNLRIADLESTVKRLLEDLQQKQTLLEHFMDIAAKQSQQLSSLSALQDTAVWDPLSCPRPSSCSTPVQRSWAEVVARGKNRPSGETMSLSNRFVALSEDPVPEPGVRSTGVGKQKQRDAARVASASSSRRRLLKEAVYRRSGGSSRPDTTRTPLVSAVPVVEGSSPPAHAVDLQSQSPTLSCTSALPGSSAPPTSCESSPPVSALESSSHPVPAPSVHARPPSDQPAQSCAAPPWPNRSVRRCSWSSSLLYGPDFCIATSTLQTDDFNPRRRADKASVQNMPEAGCSWKRQHNKFIPAPEKPPSC</sequence>
<feature type="region of interest" description="Disordered" evidence="1">
    <location>
        <begin position="101"/>
        <end position="242"/>
    </location>
</feature>
<evidence type="ECO:0000256" key="1">
    <source>
        <dbReference type="SAM" id="MobiDB-lite"/>
    </source>
</evidence>
<feature type="compositionally biased region" description="Polar residues" evidence="1">
    <location>
        <begin position="181"/>
        <end position="204"/>
    </location>
</feature>
<comment type="caution">
    <text evidence="2">The sequence shown here is derived from an EMBL/GenBank/DDBJ whole genome shotgun (WGS) entry which is preliminary data.</text>
</comment>
<evidence type="ECO:0000313" key="2">
    <source>
        <dbReference type="EMBL" id="KAK7885906.1"/>
    </source>
</evidence>
<gene>
    <name evidence="2" type="ORF">WMY93_025527</name>
</gene>
<protein>
    <submittedName>
        <fullName evidence="2">Uncharacterized protein</fullName>
    </submittedName>
</protein>
<feature type="compositionally biased region" description="Polar residues" evidence="1">
    <location>
        <begin position="150"/>
        <end position="161"/>
    </location>
</feature>
<name>A0AAW0MZJ9_9GOBI</name>
<dbReference type="Proteomes" id="UP001460270">
    <property type="component" value="Unassembled WGS sequence"/>
</dbReference>
<accession>A0AAW0MZJ9</accession>
<feature type="compositionally biased region" description="Low complexity" evidence="1">
    <location>
        <begin position="205"/>
        <end position="227"/>
    </location>
</feature>
<proteinExistence type="predicted"/>
<evidence type="ECO:0000313" key="3">
    <source>
        <dbReference type="Proteomes" id="UP001460270"/>
    </source>
</evidence>
<keyword evidence="3" id="KW-1185">Reference proteome</keyword>
<organism evidence="2 3">
    <name type="scientific">Mugilogobius chulae</name>
    <name type="common">yellowstripe goby</name>
    <dbReference type="NCBI Taxonomy" id="88201"/>
    <lineage>
        <taxon>Eukaryota</taxon>
        <taxon>Metazoa</taxon>
        <taxon>Chordata</taxon>
        <taxon>Craniata</taxon>
        <taxon>Vertebrata</taxon>
        <taxon>Euteleostomi</taxon>
        <taxon>Actinopterygii</taxon>
        <taxon>Neopterygii</taxon>
        <taxon>Teleostei</taxon>
        <taxon>Neoteleostei</taxon>
        <taxon>Acanthomorphata</taxon>
        <taxon>Gobiaria</taxon>
        <taxon>Gobiiformes</taxon>
        <taxon>Gobioidei</taxon>
        <taxon>Gobiidae</taxon>
        <taxon>Gobionellinae</taxon>
        <taxon>Mugilogobius</taxon>
    </lineage>
</organism>
<dbReference type="EMBL" id="JBBPFD010000019">
    <property type="protein sequence ID" value="KAK7885906.1"/>
    <property type="molecule type" value="Genomic_DNA"/>
</dbReference>
<reference evidence="3" key="1">
    <citation type="submission" date="2024-04" db="EMBL/GenBank/DDBJ databases">
        <title>Salinicola lusitanus LLJ914,a marine bacterium isolated from the Okinawa Trough.</title>
        <authorList>
            <person name="Li J."/>
        </authorList>
    </citation>
    <scope>NUCLEOTIDE SEQUENCE [LARGE SCALE GENOMIC DNA]</scope>
</reference>
<dbReference type="AlphaFoldDB" id="A0AAW0MZJ9"/>